<dbReference type="PROSITE" id="PS51202">
    <property type="entry name" value="RCK_C"/>
    <property type="match status" value="1"/>
</dbReference>
<dbReference type="eggNOG" id="COG3263">
    <property type="taxonomic scope" value="Bacteria"/>
</dbReference>
<dbReference type="InterPro" id="IPR006153">
    <property type="entry name" value="Cation/H_exchanger_TM"/>
</dbReference>
<dbReference type="PANTHER" id="PTHR32507">
    <property type="entry name" value="NA(+)/H(+) ANTIPORTER 1"/>
    <property type="match status" value="1"/>
</dbReference>
<dbReference type="EMBL" id="AMEQ01000037">
    <property type="protein sequence ID" value="EKY00598.1"/>
    <property type="molecule type" value="Genomic_DNA"/>
</dbReference>
<dbReference type="HOGENOM" id="CLU_005912_9_1_10"/>
<evidence type="ECO:0000256" key="3">
    <source>
        <dbReference type="ARBA" id="ARBA00022449"/>
    </source>
</evidence>
<dbReference type="PATRIC" id="fig|1127696.3.peg.1204"/>
<keyword evidence="4" id="KW-1003">Cell membrane</keyword>
<keyword evidence="2" id="KW-0813">Transport</keyword>
<comment type="subcellular location">
    <subcellularLocation>
        <location evidence="1">Cell membrane</location>
        <topology evidence="1">Multi-pass membrane protein</topology>
    </subcellularLocation>
</comment>
<evidence type="ECO:0000256" key="7">
    <source>
        <dbReference type="ARBA" id="ARBA00022989"/>
    </source>
</evidence>
<keyword evidence="5" id="KW-0630">Potassium</keyword>
<feature type="transmembrane region" description="Helical" evidence="10">
    <location>
        <begin position="232"/>
        <end position="250"/>
    </location>
</feature>
<evidence type="ECO:0000256" key="5">
    <source>
        <dbReference type="ARBA" id="ARBA00022538"/>
    </source>
</evidence>
<gene>
    <name evidence="12" type="ORF">HMPREF9134_01335</name>
</gene>
<dbReference type="GO" id="GO:1902600">
    <property type="term" value="P:proton transmembrane transport"/>
    <property type="evidence" value="ECO:0007669"/>
    <property type="project" value="InterPro"/>
</dbReference>
<dbReference type="PANTHER" id="PTHR32507:SF7">
    <property type="entry name" value="K(+)_H(+) ANTIPORTER NHAP2"/>
    <property type="match status" value="1"/>
</dbReference>
<keyword evidence="3" id="KW-0050">Antiport</keyword>
<feature type="transmembrane region" description="Helical" evidence="10">
    <location>
        <begin position="89"/>
        <end position="113"/>
    </location>
</feature>
<dbReference type="GO" id="GO:0008324">
    <property type="term" value="F:monoatomic cation transmembrane transporter activity"/>
    <property type="evidence" value="ECO:0007669"/>
    <property type="project" value="InterPro"/>
</dbReference>
<dbReference type="Pfam" id="PF00999">
    <property type="entry name" value="Na_H_Exchanger"/>
    <property type="match status" value="1"/>
</dbReference>
<evidence type="ECO:0000256" key="1">
    <source>
        <dbReference type="ARBA" id="ARBA00004651"/>
    </source>
</evidence>
<feature type="transmembrane region" description="Helical" evidence="10">
    <location>
        <begin position="194"/>
        <end position="220"/>
    </location>
</feature>
<dbReference type="NCBIfam" id="NF003716">
    <property type="entry name" value="PRK05326.1-3"/>
    <property type="match status" value="1"/>
</dbReference>
<feature type="transmembrane region" description="Helical" evidence="10">
    <location>
        <begin position="285"/>
        <end position="303"/>
    </location>
</feature>
<dbReference type="SUPFAM" id="SSF116726">
    <property type="entry name" value="TrkA C-terminal domain-like"/>
    <property type="match status" value="1"/>
</dbReference>
<accession>L1NB46</accession>
<dbReference type="Gene3D" id="1.20.1530.20">
    <property type="match status" value="1"/>
</dbReference>
<keyword evidence="9 10" id="KW-0472">Membrane</keyword>
<dbReference type="RefSeq" id="WP_005467410.1">
    <property type="nucleotide sequence ID" value="NZ_KB291032.1"/>
</dbReference>
<dbReference type="NCBIfam" id="NF003715">
    <property type="entry name" value="PRK05326.1-2"/>
    <property type="match status" value="1"/>
</dbReference>
<keyword evidence="5" id="KW-0633">Potassium transport</keyword>
<evidence type="ECO:0000256" key="2">
    <source>
        <dbReference type="ARBA" id="ARBA00022448"/>
    </source>
</evidence>
<protein>
    <submittedName>
        <fullName evidence="12">Potassium/proton antiporter</fullName>
    </submittedName>
</protein>
<feature type="transmembrane region" description="Helical" evidence="10">
    <location>
        <begin position="125"/>
        <end position="149"/>
    </location>
</feature>
<evidence type="ECO:0000256" key="4">
    <source>
        <dbReference type="ARBA" id="ARBA00022475"/>
    </source>
</evidence>
<dbReference type="InterPro" id="IPR036721">
    <property type="entry name" value="RCK_C_sf"/>
</dbReference>
<comment type="caution">
    <text evidence="12">The sequence shown here is derived from an EMBL/GenBank/DDBJ whole genome shotgun (WGS) entry which is preliminary data.</text>
</comment>
<proteinExistence type="predicted"/>
<keyword evidence="7 10" id="KW-1133">Transmembrane helix</keyword>
<evidence type="ECO:0000256" key="8">
    <source>
        <dbReference type="ARBA" id="ARBA00023065"/>
    </source>
</evidence>
<dbReference type="Proteomes" id="UP000010408">
    <property type="component" value="Unassembled WGS sequence"/>
</dbReference>
<evidence type="ECO:0000256" key="6">
    <source>
        <dbReference type="ARBA" id="ARBA00022692"/>
    </source>
</evidence>
<evidence type="ECO:0000313" key="13">
    <source>
        <dbReference type="Proteomes" id="UP000010408"/>
    </source>
</evidence>
<reference evidence="12 13" key="1">
    <citation type="submission" date="2012-05" db="EMBL/GenBank/DDBJ databases">
        <authorList>
            <person name="Weinstock G."/>
            <person name="Sodergren E."/>
            <person name="Lobos E.A."/>
            <person name="Fulton L."/>
            <person name="Fulton R."/>
            <person name="Courtney L."/>
            <person name="Fronick C."/>
            <person name="O'Laughlin M."/>
            <person name="Godfrey J."/>
            <person name="Wilson R.M."/>
            <person name="Miner T."/>
            <person name="Farmer C."/>
            <person name="Delehaunty K."/>
            <person name="Cordes M."/>
            <person name="Minx P."/>
            <person name="Tomlinson C."/>
            <person name="Chen J."/>
            <person name="Wollam A."/>
            <person name="Pepin K.H."/>
            <person name="Bhonagiri V."/>
            <person name="Zhang X."/>
            <person name="Suruliraj S."/>
            <person name="Warren W."/>
            <person name="Mitreva M."/>
            <person name="Mardis E.R."/>
            <person name="Wilson R.K."/>
        </authorList>
    </citation>
    <scope>NUCLEOTIDE SEQUENCE [LARGE SCALE GENOMIC DNA]</scope>
    <source>
        <strain evidence="12 13">F0037</strain>
    </source>
</reference>
<evidence type="ECO:0000313" key="12">
    <source>
        <dbReference type="EMBL" id="EKY00598.1"/>
    </source>
</evidence>
<keyword evidence="8" id="KW-0406">Ion transport</keyword>
<evidence type="ECO:0000256" key="10">
    <source>
        <dbReference type="SAM" id="Phobius"/>
    </source>
</evidence>
<dbReference type="InterPro" id="IPR006037">
    <property type="entry name" value="RCK_C"/>
</dbReference>
<name>L1NB46_9PORP</name>
<feature type="domain" description="RCK C-terminal" evidence="11">
    <location>
        <begin position="414"/>
        <end position="487"/>
    </location>
</feature>
<sequence length="487" mass="52977">MEHAPLAYEPILLVGSILMLAGIMAGKVGTRFGVPALLLFLITGMIFGSSGLGIQYNDAGHTQFVGMIALTVILFFGGLETKFIEIRPILGPGITLSTLGVLLTTVSFGGFLYGMDQLGFAPVHFTFPIALLLAATMSSTDSASVFALLRSKNMHLKEGLRPILELESGSNDPMAYMLTIALIQYVTGGSEGSIGSILLTFLLQFSVGGLLGYAMGWLTVKFLNKANIGNEALYPILLLCAVFLTFSATTLLQGNGYLAVYIMGVVVGNKKVIHKKSIVTFFDGLTWLLQIALFIILGLFVDAHNLLPIAGFALLAGLFMIFVARPLAVHLCLVFFPSISMRGRWFLSWVGLRGAVPIIFATYPLMSQVEGAETLFNIVFFITLLSLLIQGSTMPAVARLLKLDEEAKNEVSLFGVEIPQHTGAQMVEREVTNEMLSDGRLLMEIDLREEELVILVRRGDNYMVPKGKLALEVGDILLIVFEQHTKK</sequence>
<feature type="transmembrane region" description="Helical" evidence="10">
    <location>
        <begin position="309"/>
        <end position="333"/>
    </location>
</feature>
<feature type="transmembrane region" description="Helical" evidence="10">
    <location>
        <begin position="345"/>
        <end position="366"/>
    </location>
</feature>
<evidence type="ECO:0000256" key="9">
    <source>
        <dbReference type="ARBA" id="ARBA00023136"/>
    </source>
</evidence>
<feature type="transmembrane region" description="Helical" evidence="10">
    <location>
        <begin position="6"/>
        <end position="25"/>
    </location>
</feature>
<dbReference type="InterPro" id="IPR038770">
    <property type="entry name" value="Na+/solute_symporter_sf"/>
</dbReference>
<dbReference type="AlphaFoldDB" id="L1NB46"/>
<evidence type="ECO:0000259" key="11">
    <source>
        <dbReference type="PROSITE" id="PS51202"/>
    </source>
</evidence>
<keyword evidence="6 10" id="KW-0812">Transmembrane</keyword>
<organism evidence="12 13">
    <name type="scientific">Porphyromonas catoniae F0037</name>
    <dbReference type="NCBI Taxonomy" id="1127696"/>
    <lineage>
        <taxon>Bacteria</taxon>
        <taxon>Pseudomonadati</taxon>
        <taxon>Bacteroidota</taxon>
        <taxon>Bacteroidia</taxon>
        <taxon>Bacteroidales</taxon>
        <taxon>Porphyromonadaceae</taxon>
        <taxon>Porphyromonas</taxon>
    </lineage>
</organism>
<dbReference type="GO" id="GO:0005886">
    <property type="term" value="C:plasma membrane"/>
    <property type="evidence" value="ECO:0007669"/>
    <property type="project" value="UniProtKB-SubCell"/>
</dbReference>
<feature type="transmembrane region" description="Helical" evidence="10">
    <location>
        <begin position="378"/>
        <end position="398"/>
    </location>
</feature>
<dbReference type="Gene3D" id="3.30.70.1450">
    <property type="entry name" value="Regulator of K+ conductance, C-terminal domain"/>
    <property type="match status" value="1"/>
</dbReference>
<dbReference type="GO" id="GO:0015297">
    <property type="term" value="F:antiporter activity"/>
    <property type="evidence" value="ECO:0007669"/>
    <property type="project" value="UniProtKB-KW"/>
</dbReference>
<dbReference type="GO" id="GO:0006813">
    <property type="term" value="P:potassium ion transport"/>
    <property type="evidence" value="ECO:0007669"/>
    <property type="project" value="UniProtKB-KW"/>
</dbReference>
<feature type="transmembrane region" description="Helical" evidence="10">
    <location>
        <begin position="60"/>
        <end position="77"/>
    </location>
</feature>
<feature type="transmembrane region" description="Helical" evidence="10">
    <location>
        <begin position="32"/>
        <end position="54"/>
    </location>
</feature>